<protein>
    <recommendedName>
        <fullName evidence="6">Gustatory receptor</fullName>
    </recommendedName>
</protein>
<dbReference type="GO" id="GO:0007165">
    <property type="term" value="P:signal transduction"/>
    <property type="evidence" value="ECO:0007669"/>
    <property type="project" value="UniProtKB-KW"/>
</dbReference>
<evidence type="ECO:0000313" key="7">
    <source>
        <dbReference type="EMBL" id="CAG5089497.1"/>
    </source>
</evidence>
<accession>A0A8J2MJ93</accession>
<evidence type="ECO:0000256" key="2">
    <source>
        <dbReference type="ARBA" id="ARBA00022475"/>
    </source>
</evidence>
<name>A0A8J2MJ93_COTCN</name>
<keyword evidence="3 6" id="KW-0812">Transmembrane</keyword>
<feature type="transmembrane region" description="Helical" evidence="6">
    <location>
        <begin position="145"/>
        <end position="168"/>
    </location>
</feature>
<feature type="transmembrane region" description="Helical" evidence="6">
    <location>
        <begin position="94"/>
        <end position="111"/>
    </location>
</feature>
<evidence type="ECO:0000256" key="3">
    <source>
        <dbReference type="ARBA" id="ARBA00022692"/>
    </source>
</evidence>
<keyword evidence="8" id="KW-1185">Reference proteome</keyword>
<evidence type="ECO:0000256" key="5">
    <source>
        <dbReference type="ARBA" id="ARBA00023136"/>
    </source>
</evidence>
<dbReference type="AlphaFoldDB" id="A0A8J2MJ93"/>
<comment type="subcellular location">
    <subcellularLocation>
        <location evidence="1 6">Cell membrane</location>
        <topology evidence="1 6">Multi-pass membrane protein</topology>
    </subcellularLocation>
</comment>
<proteinExistence type="inferred from homology"/>
<comment type="function">
    <text evidence="6">Gustatory receptor which mediates acceptance or avoidance behavior, depending on its substrates.</text>
</comment>
<evidence type="ECO:0000256" key="4">
    <source>
        <dbReference type="ARBA" id="ARBA00022989"/>
    </source>
</evidence>
<keyword evidence="4 6" id="KW-1133">Transmembrane helix</keyword>
<keyword evidence="6" id="KW-0807">Transducer</keyword>
<gene>
    <name evidence="7" type="ORF">HICCMSTLAB_LOCUS5260</name>
</gene>
<dbReference type="InterPro" id="IPR013604">
    <property type="entry name" value="7TM_chemorcpt"/>
</dbReference>
<keyword evidence="6 7" id="KW-0675">Receptor</keyword>
<feature type="transmembrane region" description="Helical" evidence="6">
    <location>
        <begin position="174"/>
        <end position="192"/>
    </location>
</feature>
<reference evidence="7" key="1">
    <citation type="submission" date="2021-04" db="EMBL/GenBank/DDBJ databases">
        <authorList>
            <person name="Chebbi M.A.C M."/>
        </authorList>
    </citation>
    <scope>NUCLEOTIDE SEQUENCE</scope>
</reference>
<feature type="transmembrane region" description="Helical" evidence="6">
    <location>
        <begin position="258"/>
        <end position="282"/>
    </location>
</feature>
<comment type="similarity">
    <text evidence="6">Belongs to the insect chemoreceptor superfamily. Gustatory receptor (GR) family.</text>
</comment>
<organism evidence="7 8">
    <name type="scientific">Cotesia congregata</name>
    <name type="common">Parasitoid wasp</name>
    <name type="synonym">Apanteles congregatus</name>
    <dbReference type="NCBI Taxonomy" id="51543"/>
    <lineage>
        <taxon>Eukaryota</taxon>
        <taxon>Metazoa</taxon>
        <taxon>Ecdysozoa</taxon>
        <taxon>Arthropoda</taxon>
        <taxon>Hexapoda</taxon>
        <taxon>Insecta</taxon>
        <taxon>Pterygota</taxon>
        <taxon>Neoptera</taxon>
        <taxon>Endopterygota</taxon>
        <taxon>Hymenoptera</taxon>
        <taxon>Apocrita</taxon>
        <taxon>Ichneumonoidea</taxon>
        <taxon>Braconidae</taxon>
        <taxon>Microgastrinae</taxon>
        <taxon>Cotesia</taxon>
    </lineage>
</organism>
<evidence type="ECO:0000256" key="6">
    <source>
        <dbReference type="RuleBase" id="RU363108"/>
    </source>
</evidence>
<feature type="transmembrane region" description="Helical" evidence="6">
    <location>
        <begin position="56"/>
        <end position="74"/>
    </location>
</feature>
<dbReference type="GO" id="GO:0005886">
    <property type="term" value="C:plasma membrane"/>
    <property type="evidence" value="ECO:0007669"/>
    <property type="project" value="UniProtKB-SubCell"/>
</dbReference>
<dbReference type="OrthoDB" id="6366728at2759"/>
<dbReference type="EMBL" id="CAJNRD030001119">
    <property type="protein sequence ID" value="CAG5089497.1"/>
    <property type="molecule type" value="Genomic_DNA"/>
</dbReference>
<keyword evidence="5 6" id="KW-0472">Membrane</keyword>
<comment type="caution">
    <text evidence="7">The sequence shown here is derived from an EMBL/GenBank/DDBJ whole genome shotgun (WGS) entry which is preliminary data.</text>
</comment>
<dbReference type="Pfam" id="PF08395">
    <property type="entry name" value="7tm_7"/>
    <property type="match status" value="1"/>
</dbReference>
<evidence type="ECO:0000313" key="8">
    <source>
        <dbReference type="Proteomes" id="UP000786811"/>
    </source>
</evidence>
<dbReference type="GO" id="GO:0050909">
    <property type="term" value="P:sensory perception of taste"/>
    <property type="evidence" value="ECO:0007669"/>
    <property type="project" value="InterPro"/>
</dbReference>
<evidence type="ECO:0000256" key="1">
    <source>
        <dbReference type="ARBA" id="ARBA00004651"/>
    </source>
</evidence>
<dbReference type="Proteomes" id="UP000786811">
    <property type="component" value="Unassembled WGS sequence"/>
</dbReference>
<feature type="transmembrane region" description="Helical" evidence="6">
    <location>
        <begin position="373"/>
        <end position="393"/>
    </location>
</feature>
<sequence>MIGRNANLHKRSKIQNRSMCYRYYKFFRHISCKILGLSPWKIDSNNVWSVSYVESFCNILLSFGLIALTIVEYIEYTNSSVSGAITASVIHKSLLFTGLSASFIVLFYTFYQRSLISTNNRLTKVDRILEKCADYKLKRDYTNEVIFILNLLTIVFLILMLDACYYPVAVILYGNLPTVIGGGVMIQFAMLLNRVEKRINSINSTVLKIGPAEDNIVGTQVLSLSQKVIMRESLIYNIDNLKSAFIELHEICYDSAQFYGVPIIITLFCGGMRVFFTVYIALLTVLKLSNEVIVWHVVGPRLLWMASTIVLLTSSVTTIQKQHRKLANTISRIVDRKILNDKVSKKLSDFSSDLQFLEIKLFACDIIPVGRSLLGVVTGTIAMYIIIAIQLALV</sequence>
<feature type="transmembrane region" description="Helical" evidence="6">
    <location>
        <begin position="302"/>
        <end position="319"/>
    </location>
</feature>
<keyword evidence="2 6" id="KW-1003">Cell membrane</keyword>